<gene>
    <name evidence="1" type="ORF">OS493_035412</name>
</gene>
<protein>
    <submittedName>
        <fullName evidence="1">Uncharacterized protein</fullName>
    </submittedName>
</protein>
<evidence type="ECO:0000313" key="1">
    <source>
        <dbReference type="EMBL" id="KAJ7382353.1"/>
    </source>
</evidence>
<dbReference type="AlphaFoldDB" id="A0A9W9ZIH0"/>
<dbReference type="EMBL" id="MU825926">
    <property type="protein sequence ID" value="KAJ7382353.1"/>
    <property type="molecule type" value="Genomic_DNA"/>
</dbReference>
<keyword evidence="2" id="KW-1185">Reference proteome</keyword>
<reference evidence="1" key="1">
    <citation type="submission" date="2023-01" db="EMBL/GenBank/DDBJ databases">
        <title>Genome assembly of the deep-sea coral Lophelia pertusa.</title>
        <authorList>
            <person name="Herrera S."/>
            <person name="Cordes E."/>
        </authorList>
    </citation>
    <scope>NUCLEOTIDE SEQUENCE</scope>
    <source>
        <strain evidence="1">USNM1676648</strain>
        <tissue evidence="1">Polyp</tissue>
    </source>
</reference>
<proteinExistence type="predicted"/>
<dbReference type="Proteomes" id="UP001163046">
    <property type="component" value="Unassembled WGS sequence"/>
</dbReference>
<comment type="caution">
    <text evidence="1">The sequence shown here is derived from an EMBL/GenBank/DDBJ whole genome shotgun (WGS) entry which is preliminary data.</text>
</comment>
<dbReference type="OrthoDB" id="5958169at2759"/>
<name>A0A9W9ZIH0_9CNID</name>
<sequence>MSFAVEDADESRMYASLYALSQLWTMDYEVNCTRYGCVFVKGKDDDLLTGAHQAKSKSDGASRSAKCLLYLSLANPEPVWISKKKDGVIFPEEKFIKTGVDSVAGAVYFGRSSVRGGTPSRVNSIGGRCDMWYTASGDQEQSGELLRDTGHEFIRAKSGDPLPPHAVIVGMSDTHGSLYLGRVGGNIPCSISTNDDGRIKSFCYFSWPKEKRVERGEIMLLTGRN</sequence>
<evidence type="ECO:0000313" key="2">
    <source>
        <dbReference type="Proteomes" id="UP001163046"/>
    </source>
</evidence>
<organism evidence="1 2">
    <name type="scientific">Desmophyllum pertusum</name>
    <dbReference type="NCBI Taxonomy" id="174260"/>
    <lineage>
        <taxon>Eukaryota</taxon>
        <taxon>Metazoa</taxon>
        <taxon>Cnidaria</taxon>
        <taxon>Anthozoa</taxon>
        <taxon>Hexacorallia</taxon>
        <taxon>Scleractinia</taxon>
        <taxon>Caryophylliina</taxon>
        <taxon>Caryophylliidae</taxon>
        <taxon>Desmophyllum</taxon>
    </lineage>
</organism>
<accession>A0A9W9ZIH0</accession>